<dbReference type="EMBL" id="JBHUMB010000006">
    <property type="protein sequence ID" value="MFD2742545.1"/>
    <property type="molecule type" value="Genomic_DNA"/>
</dbReference>
<accession>A0ABW5UB94</accession>
<sequence length="258" mass="29213">MKELNTYDDNLEGGQLPDLLGVNPFTVPSNYFEETAAHLRRLCKLPANENDAQLTDAANAPTYFQDLADQIKLRISLEEVLSTDKDAGFEVPAHYFEEASQEILSAVKLETLFESADSDGLIVDKDYFKTLNYNIMQRVAAESNRLENTSAKATKIFPIRRWMKYTAAACLLFVLSIAAFMTLNKEENVSPVAQKALAEPSFEAISDDELIGYLALNNDHDHLDYFVEYIYDNDENAEEKACSKYNDQELEAYINQML</sequence>
<comment type="caution">
    <text evidence="2">The sequence shown here is derived from an EMBL/GenBank/DDBJ whole genome shotgun (WGS) entry which is preliminary data.</text>
</comment>
<dbReference type="RefSeq" id="WP_066755432.1">
    <property type="nucleotide sequence ID" value="NZ_JBHUMB010000006.1"/>
</dbReference>
<reference evidence="3" key="1">
    <citation type="journal article" date="2019" name="Int. J. Syst. Evol. Microbiol.">
        <title>The Global Catalogue of Microorganisms (GCM) 10K type strain sequencing project: providing services to taxonomists for standard genome sequencing and annotation.</title>
        <authorList>
            <consortium name="The Broad Institute Genomics Platform"/>
            <consortium name="The Broad Institute Genome Sequencing Center for Infectious Disease"/>
            <person name="Wu L."/>
            <person name="Ma J."/>
        </authorList>
    </citation>
    <scope>NUCLEOTIDE SEQUENCE [LARGE SCALE GENOMIC DNA]</scope>
    <source>
        <strain evidence="3">KCTC 42247</strain>
    </source>
</reference>
<proteinExistence type="predicted"/>
<feature type="transmembrane region" description="Helical" evidence="1">
    <location>
        <begin position="162"/>
        <end position="183"/>
    </location>
</feature>
<name>A0ABW5UB94_9SPHI</name>
<evidence type="ECO:0000313" key="3">
    <source>
        <dbReference type="Proteomes" id="UP001597418"/>
    </source>
</evidence>
<keyword evidence="3" id="KW-1185">Reference proteome</keyword>
<evidence type="ECO:0000313" key="2">
    <source>
        <dbReference type="EMBL" id="MFD2742545.1"/>
    </source>
</evidence>
<protein>
    <submittedName>
        <fullName evidence="2">Uncharacterized protein</fullName>
    </submittedName>
</protein>
<dbReference type="Proteomes" id="UP001597418">
    <property type="component" value="Unassembled WGS sequence"/>
</dbReference>
<evidence type="ECO:0000256" key="1">
    <source>
        <dbReference type="SAM" id="Phobius"/>
    </source>
</evidence>
<keyword evidence="1" id="KW-1133">Transmembrane helix</keyword>
<keyword evidence="1" id="KW-0472">Membrane</keyword>
<gene>
    <name evidence="2" type="ORF">ACFSQ6_03980</name>
</gene>
<keyword evidence="1" id="KW-0812">Transmembrane</keyword>
<organism evidence="2 3">
    <name type="scientific">Sphingobacterium populi</name>
    <dbReference type="NCBI Taxonomy" id="1812824"/>
    <lineage>
        <taxon>Bacteria</taxon>
        <taxon>Pseudomonadati</taxon>
        <taxon>Bacteroidota</taxon>
        <taxon>Sphingobacteriia</taxon>
        <taxon>Sphingobacteriales</taxon>
        <taxon>Sphingobacteriaceae</taxon>
        <taxon>Sphingobacterium</taxon>
    </lineage>
</organism>